<feature type="transmembrane region" description="Helical" evidence="2">
    <location>
        <begin position="87"/>
        <end position="108"/>
    </location>
</feature>
<evidence type="ECO:0000256" key="1">
    <source>
        <dbReference type="SAM" id="MobiDB-lite"/>
    </source>
</evidence>
<feature type="transmembrane region" description="Helical" evidence="2">
    <location>
        <begin position="239"/>
        <end position="259"/>
    </location>
</feature>
<feature type="transmembrane region" description="Helical" evidence="2">
    <location>
        <begin position="304"/>
        <end position="326"/>
    </location>
</feature>
<dbReference type="OrthoDB" id="3190888at2759"/>
<protein>
    <recommendedName>
        <fullName evidence="3">DUF6534 domain-containing protein</fullName>
    </recommendedName>
</protein>
<evidence type="ECO:0000313" key="5">
    <source>
        <dbReference type="Proteomes" id="UP000613580"/>
    </source>
</evidence>
<proteinExistence type="predicted"/>
<accession>A0A8H6TLU5</accession>
<dbReference type="InterPro" id="IPR045339">
    <property type="entry name" value="DUF6534"/>
</dbReference>
<sequence>MCGLDSSRLLSRPAHVAWLRDFPPPFPSGPSPFRPPTQMSLNATTVSAGPNGTTPGFNHTTSGFNSTTPGFHHHGPPRGAFTLTNTLGVTIIGFAVACVLYGVLLSQASTYFRRFSMDSLVYRILVGVVVLLCTGDLAMIGHFTYFFSLGSVGNPFAILESSTTWSIILQQTFSSLIGAVVKCAFATRVYRFSERNPFITGLIILLALGQLAVSLIFTINAFSLSSIPAVFRLRTLATISIGLGVGTDVVIAAALCFFLNRLRTGYKPADSLVKRLVLDAVNTGVVTSAVSLATLLLFDFNSGNLIFLTTFFQLDKLYAISFLATLNTRRNAAGRGTDAESGAEDDEATGYPGLPQMRSGGSRPSRRAQEETNMFALGTRVPSFHENEMPAYEYPFSLEAKVGVGSSDRDSASYAKGYAF</sequence>
<keyword evidence="5" id="KW-1185">Reference proteome</keyword>
<feature type="transmembrane region" description="Helical" evidence="2">
    <location>
        <begin position="280"/>
        <end position="298"/>
    </location>
</feature>
<keyword evidence="2" id="KW-0472">Membrane</keyword>
<feature type="domain" description="DUF6534" evidence="3">
    <location>
        <begin position="245"/>
        <end position="330"/>
    </location>
</feature>
<dbReference type="AlphaFoldDB" id="A0A8H6TLU5"/>
<feature type="transmembrane region" description="Helical" evidence="2">
    <location>
        <begin position="167"/>
        <end position="186"/>
    </location>
</feature>
<evidence type="ECO:0000259" key="3">
    <source>
        <dbReference type="Pfam" id="PF20152"/>
    </source>
</evidence>
<evidence type="ECO:0000256" key="2">
    <source>
        <dbReference type="SAM" id="Phobius"/>
    </source>
</evidence>
<feature type="region of interest" description="Disordered" evidence="1">
    <location>
        <begin position="333"/>
        <end position="372"/>
    </location>
</feature>
<reference evidence="4" key="1">
    <citation type="submission" date="2020-05" db="EMBL/GenBank/DDBJ databases">
        <title>Mycena genomes resolve the evolution of fungal bioluminescence.</title>
        <authorList>
            <person name="Tsai I.J."/>
        </authorList>
    </citation>
    <scope>NUCLEOTIDE SEQUENCE</scope>
    <source>
        <strain evidence="4">110903Hualien_Pintung</strain>
    </source>
</reference>
<dbReference type="Pfam" id="PF20152">
    <property type="entry name" value="DUF6534"/>
    <property type="match status" value="1"/>
</dbReference>
<dbReference type="PANTHER" id="PTHR40465">
    <property type="entry name" value="CHROMOSOME 1, WHOLE GENOME SHOTGUN SEQUENCE"/>
    <property type="match status" value="1"/>
</dbReference>
<feature type="transmembrane region" description="Helical" evidence="2">
    <location>
        <begin position="120"/>
        <end position="147"/>
    </location>
</feature>
<dbReference type="Proteomes" id="UP000613580">
    <property type="component" value="Unassembled WGS sequence"/>
</dbReference>
<comment type="caution">
    <text evidence="4">The sequence shown here is derived from an EMBL/GenBank/DDBJ whole genome shotgun (WGS) entry which is preliminary data.</text>
</comment>
<name>A0A8H6TLU5_MYCCL</name>
<dbReference type="EMBL" id="JACAZE010000003">
    <property type="protein sequence ID" value="KAF7319077.1"/>
    <property type="molecule type" value="Genomic_DNA"/>
</dbReference>
<keyword evidence="2" id="KW-1133">Transmembrane helix</keyword>
<organism evidence="4 5">
    <name type="scientific">Mycena chlorophos</name>
    <name type="common">Agaric fungus</name>
    <name type="synonym">Agaricus chlorophos</name>
    <dbReference type="NCBI Taxonomy" id="658473"/>
    <lineage>
        <taxon>Eukaryota</taxon>
        <taxon>Fungi</taxon>
        <taxon>Dikarya</taxon>
        <taxon>Basidiomycota</taxon>
        <taxon>Agaricomycotina</taxon>
        <taxon>Agaricomycetes</taxon>
        <taxon>Agaricomycetidae</taxon>
        <taxon>Agaricales</taxon>
        <taxon>Marasmiineae</taxon>
        <taxon>Mycenaceae</taxon>
        <taxon>Mycena</taxon>
    </lineage>
</organism>
<gene>
    <name evidence="4" type="ORF">HMN09_00244000</name>
</gene>
<evidence type="ECO:0000313" key="4">
    <source>
        <dbReference type="EMBL" id="KAF7319077.1"/>
    </source>
</evidence>
<keyword evidence="2" id="KW-0812">Transmembrane</keyword>
<feature type="transmembrane region" description="Helical" evidence="2">
    <location>
        <begin position="198"/>
        <end position="219"/>
    </location>
</feature>
<dbReference type="PANTHER" id="PTHR40465:SF1">
    <property type="entry name" value="DUF6534 DOMAIN-CONTAINING PROTEIN"/>
    <property type="match status" value="1"/>
</dbReference>